<evidence type="ECO:0000313" key="1">
    <source>
        <dbReference type="EMBL" id="KAI4383540.1"/>
    </source>
</evidence>
<proteinExistence type="predicted"/>
<protein>
    <submittedName>
        <fullName evidence="1">Uncharacterized protein</fullName>
    </submittedName>
</protein>
<name>A0ACB9RXV8_9MYRT</name>
<gene>
    <name evidence="1" type="ORF">MLD38_009367</name>
</gene>
<keyword evidence="2" id="KW-1185">Reference proteome</keyword>
<evidence type="ECO:0000313" key="2">
    <source>
        <dbReference type="Proteomes" id="UP001057402"/>
    </source>
</evidence>
<organism evidence="1 2">
    <name type="scientific">Melastoma candidum</name>
    <dbReference type="NCBI Taxonomy" id="119954"/>
    <lineage>
        <taxon>Eukaryota</taxon>
        <taxon>Viridiplantae</taxon>
        <taxon>Streptophyta</taxon>
        <taxon>Embryophyta</taxon>
        <taxon>Tracheophyta</taxon>
        <taxon>Spermatophyta</taxon>
        <taxon>Magnoliopsida</taxon>
        <taxon>eudicotyledons</taxon>
        <taxon>Gunneridae</taxon>
        <taxon>Pentapetalae</taxon>
        <taxon>rosids</taxon>
        <taxon>malvids</taxon>
        <taxon>Myrtales</taxon>
        <taxon>Melastomataceae</taxon>
        <taxon>Melastomatoideae</taxon>
        <taxon>Melastomateae</taxon>
        <taxon>Melastoma</taxon>
    </lineage>
</organism>
<reference evidence="2" key="1">
    <citation type="journal article" date="2023" name="Front. Plant Sci.">
        <title>Chromosomal-level genome assembly of Melastoma candidum provides insights into trichome evolution.</title>
        <authorList>
            <person name="Zhong Y."/>
            <person name="Wu W."/>
            <person name="Sun C."/>
            <person name="Zou P."/>
            <person name="Liu Y."/>
            <person name="Dai S."/>
            <person name="Zhou R."/>
        </authorList>
    </citation>
    <scope>NUCLEOTIDE SEQUENCE [LARGE SCALE GENOMIC DNA]</scope>
</reference>
<comment type="caution">
    <text evidence="1">The sequence shown here is derived from an EMBL/GenBank/DDBJ whole genome shotgun (WGS) entry which is preliminary data.</text>
</comment>
<accession>A0ACB9RXV8</accession>
<dbReference type="Proteomes" id="UP001057402">
    <property type="component" value="Chromosome 3"/>
</dbReference>
<dbReference type="EMBL" id="CM042882">
    <property type="protein sequence ID" value="KAI4383540.1"/>
    <property type="molecule type" value="Genomic_DNA"/>
</dbReference>
<sequence length="132" mass="14791">MMESSTAVAFLVALLVLSQSCLGSAVHMRIDNRLGPPVGVYCNAEDGTQVGYHVIPNQAYWKFSIYPNPQRTSYQCNFKWAGESHDLRIYDDARGLGFDTYHWALNENGACLLMDSIGTWQCYSWLQSANGN</sequence>